<evidence type="ECO:0000313" key="2">
    <source>
        <dbReference type="EMBL" id="KFA93702.1"/>
    </source>
</evidence>
<organism evidence="2 3">
    <name type="scientific">Archangium violaceum Cb vi76</name>
    <dbReference type="NCBI Taxonomy" id="1406225"/>
    <lineage>
        <taxon>Bacteria</taxon>
        <taxon>Pseudomonadati</taxon>
        <taxon>Myxococcota</taxon>
        <taxon>Myxococcia</taxon>
        <taxon>Myxococcales</taxon>
        <taxon>Cystobacterineae</taxon>
        <taxon>Archangiaceae</taxon>
        <taxon>Archangium</taxon>
    </lineage>
</organism>
<sequence>MTSTWPEGRSVAVCFSRAVASRPVGLHVPVVGSYTSALEKGPLGLEPPVTSTRPEGRSVAVCFSRAVASRPVGLHVPVAGSYTSALERGPMGPEPLGPEPPVTSTWPESNSVAVWLVRGMARVPVGLHVPVAGS</sequence>
<gene>
    <name evidence="2" type="ORF">Q664_08055</name>
</gene>
<proteinExistence type="predicted"/>
<feature type="compositionally biased region" description="Pro residues" evidence="1">
    <location>
        <begin position="92"/>
        <end position="101"/>
    </location>
</feature>
<dbReference type="Proteomes" id="UP000028547">
    <property type="component" value="Unassembled WGS sequence"/>
</dbReference>
<dbReference type="AlphaFoldDB" id="A0A084SZ17"/>
<comment type="caution">
    <text evidence="2">The sequence shown here is derived from an EMBL/GenBank/DDBJ whole genome shotgun (WGS) entry which is preliminary data.</text>
</comment>
<accession>A0A084SZ17</accession>
<dbReference type="EMBL" id="JPMI01000045">
    <property type="protein sequence ID" value="KFA93702.1"/>
    <property type="molecule type" value="Genomic_DNA"/>
</dbReference>
<evidence type="ECO:0000313" key="3">
    <source>
        <dbReference type="Proteomes" id="UP000028547"/>
    </source>
</evidence>
<protein>
    <submittedName>
        <fullName evidence="2">Uncharacterized protein</fullName>
    </submittedName>
</protein>
<reference evidence="2 3" key="1">
    <citation type="submission" date="2014-07" db="EMBL/GenBank/DDBJ databases">
        <title>Draft Genome Sequence of Gephyronic Acid Producer, Cystobacter violaceus Strain Cb vi76.</title>
        <authorList>
            <person name="Stevens D.C."/>
            <person name="Young J."/>
            <person name="Carmichael R."/>
            <person name="Tan J."/>
            <person name="Taylor R.E."/>
        </authorList>
    </citation>
    <scope>NUCLEOTIDE SEQUENCE [LARGE SCALE GENOMIC DNA]</scope>
    <source>
        <strain evidence="2 3">Cb vi76</strain>
    </source>
</reference>
<evidence type="ECO:0000256" key="1">
    <source>
        <dbReference type="SAM" id="MobiDB-lite"/>
    </source>
</evidence>
<feature type="region of interest" description="Disordered" evidence="1">
    <location>
        <begin position="85"/>
        <end position="104"/>
    </location>
</feature>
<name>A0A084SZ17_9BACT</name>